<organism evidence="3 4">
    <name type="scientific">Wolfiporia cocos (strain MD-104)</name>
    <name type="common">Brown rot fungus</name>
    <dbReference type="NCBI Taxonomy" id="742152"/>
    <lineage>
        <taxon>Eukaryota</taxon>
        <taxon>Fungi</taxon>
        <taxon>Dikarya</taxon>
        <taxon>Basidiomycota</taxon>
        <taxon>Agaricomycotina</taxon>
        <taxon>Agaricomycetes</taxon>
        <taxon>Polyporales</taxon>
        <taxon>Phaeolaceae</taxon>
        <taxon>Wolfiporia</taxon>
    </lineage>
</organism>
<accession>A0A2H3JIC6</accession>
<dbReference type="Proteomes" id="UP000218811">
    <property type="component" value="Unassembled WGS sequence"/>
</dbReference>
<protein>
    <recommendedName>
        <fullName evidence="2">DUF6535 domain-containing protein</fullName>
    </recommendedName>
</protein>
<evidence type="ECO:0000259" key="2">
    <source>
        <dbReference type="Pfam" id="PF20153"/>
    </source>
</evidence>
<evidence type="ECO:0000313" key="4">
    <source>
        <dbReference type="Proteomes" id="UP000218811"/>
    </source>
</evidence>
<keyword evidence="1" id="KW-0472">Membrane</keyword>
<dbReference type="Pfam" id="PF20153">
    <property type="entry name" value="DUF6535"/>
    <property type="match status" value="1"/>
</dbReference>
<feature type="transmembrane region" description="Helical" evidence="1">
    <location>
        <begin position="85"/>
        <end position="104"/>
    </location>
</feature>
<evidence type="ECO:0000313" key="3">
    <source>
        <dbReference type="EMBL" id="PCH39613.1"/>
    </source>
</evidence>
<name>A0A2H3JIC6_WOLCO</name>
<feature type="non-terminal residue" evidence="3">
    <location>
        <position position="1"/>
    </location>
</feature>
<dbReference type="AlphaFoldDB" id="A0A2H3JIC6"/>
<sequence>ERDIVTTRKEQIDNLLVFATLFSAALTPFNIGSYKALHPPAPDPTSQLVLQIALYTGYMNSTSADLHSLTVSIATATPSSVAINVLWLSALVFSLSTASIGIVVRQWLNHHDDKSVGVDPRESVQIWHTRRLGYRKWHVDDILSILPVLLQLALVSFLAGLVIMLLSLNQVVAGFIIVLAGLLWAFLIYSSIIPALEESCPYKSPQALWILLLFQSFSRLFRVAAR</sequence>
<gene>
    <name evidence="3" type="ORF">WOLCODRAFT_45392</name>
</gene>
<keyword evidence="1" id="KW-1133">Transmembrane helix</keyword>
<feature type="domain" description="DUF6535" evidence="2">
    <location>
        <begin position="2"/>
        <end position="166"/>
    </location>
</feature>
<evidence type="ECO:0000256" key="1">
    <source>
        <dbReference type="SAM" id="Phobius"/>
    </source>
</evidence>
<dbReference type="OrthoDB" id="3185525at2759"/>
<keyword evidence="4" id="KW-1185">Reference proteome</keyword>
<proteinExistence type="predicted"/>
<keyword evidence="1" id="KW-0812">Transmembrane</keyword>
<reference evidence="3 4" key="1">
    <citation type="journal article" date="2012" name="Science">
        <title>The Paleozoic origin of enzymatic lignin decomposition reconstructed from 31 fungal genomes.</title>
        <authorList>
            <person name="Floudas D."/>
            <person name="Binder M."/>
            <person name="Riley R."/>
            <person name="Barry K."/>
            <person name="Blanchette R.A."/>
            <person name="Henrissat B."/>
            <person name="Martinez A.T."/>
            <person name="Otillar R."/>
            <person name="Spatafora J.W."/>
            <person name="Yadav J.S."/>
            <person name="Aerts A."/>
            <person name="Benoit I."/>
            <person name="Boyd A."/>
            <person name="Carlson A."/>
            <person name="Copeland A."/>
            <person name="Coutinho P.M."/>
            <person name="de Vries R.P."/>
            <person name="Ferreira P."/>
            <person name="Findley K."/>
            <person name="Foster B."/>
            <person name="Gaskell J."/>
            <person name="Glotzer D."/>
            <person name="Gorecki P."/>
            <person name="Heitman J."/>
            <person name="Hesse C."/>
            <person name="Hori C."/>
            <person name="Igarashi K."/>
            <person name="Jurgens J.A."/>
            <person name="Kallen N."/>
            <person name="Kersten P."/>
            <person name="Kohler A."/>
            <person name="Kuees U."/>
            <person name="Kumar T.K.A."/>
            <person name="Kuo A."/>
            <person name="LaButti K."/>
            <person name="Larrondo L.F."/>
            <person name="Lindquist E."/>
            <person name="Ling A."/>
            <person name="Lombard V."/>
            <person name="Lucas S."/>
            <person name="Lundell T."/>
            <person name="Martin R."/>
            <person name="McLaughlin D.J."/>
            <person name="Morgenstern I."/>
            <person name="Morin E."/>
            <person name="Murat C."/>
            <person name="Nagy L.G."/>
            <person name="Nolan M."/>
            <person name="Ohm R.A."/>
            <person name="Patyshakuliyeva A."/>
            <person name="Rokas A."/>
            <person name="Ruiz-Duenas F.J."/>
            <person name="Sabat G."/>
            <person name="Salamov A."/>
            <person name="Samejima M."/>
            <person name="Schmutz J."/>
            <person name="Slot J.C."/>
            <person name="St John F."/>
            <person name="Stenlid J."/>
            <person name="Sun H."/>
            <person name="Sun S."/>
            <person name="Syed K."/>
            <person name="Tsang A."/>
            <person name="Wiebenga A."/>
            <person name="Young D."/>
            <person name="Pisabarro A."/>
            <person name="Eastwood D.C."/>
            <person name="Martin F."/>
            <person name="Cullen D."/>
            <person name="Grigoriev I.V."/>
            <person name="Hibbett D.S."/>
        </authorList>
    </citation>
    <scope>NUCLEOTIDE SEQUENCE [LARGE SCALE GENOMIC DNA]</scope>
    <source>
        <strain evidence="3 4">MD-104</strain>
    </source>
</reference>
<feature type="transmembrane region" description="Helical" evidence="1">
    <location>
        <begin position="172"/>
        <end position="196"/>
    </location>
</feature>
<feature type="non-terminal residue" evidence="3">
    <location>
        <position position="226"/>
    </location>
</feature>
<dbReference type="InterPro" id="IPR045338">
    <property type="entry name" value="DUF6535"/>
</dbReference>
<dbReference type="OMA" id="ICNNAVE"/>
<feature type="transmembrane region" description="Helical" evidence="1">
    <location>
        <begin position="142"/>
        <end position="166"/>
    </location>
</feature>
<dbReference type="EMBL" id="KB468020">
    <property type="protein sequence ID" value="PCH39613.1"/>
    <property type="molecule type" value="Genomic_DNA"/>
</dbReference>
<feature type="transmembrane region" description="Helical" evidence="1">
    <location>
        <begin position="12"/>
        <end position="31"/>
    </location>
</feature>